<proteinExistence type="predicted"/>
<organism evidence="7 8">
    <name type="scientific">Ameyamaea chiangmaiensis</name>
    <dbReference type="NCBI Taxonomy" id="442969"/>
    <lineage>
        <taxon>Bacteria</taxon>
        <taxon>Pseudomonadati</taxon>
        <taxon>Pseudomonadota</taxon>
        <taxon>Alphaproteobacteria</taxon>
        <taxon>Acetobacterales</taxon>
        <taxon>Acetobacteraceae</taxon>
        <taxon>Ameyamaea</taxon>
    </lineage>
</organism>
<dbReference type="GO" id="GO:0006829">
    <property type="term" value="P:zinc ion transport"/>
    <property type="evidence" value="ECO:0007669"/>
    <property type="project" value="UniProtKB-KW"/>
</dbReference>
<evidence type="ECO:0000256" key="1">
    <source>
        <dbReference type="ARBA" id="ARBA00022448"/>
    </source>
</evidence>
<dbReference type="InterPro" id="IPR003439">
    <property type="entry name" value="ABC_transporter-like_ATP-bd"/>
</dbReference>
<dbReference type="GO" id="GO:0005524">
    <property type="term" value="F:ATP binding"/>
    <property type="evidence" value="ECO:0007669"/>
    <property type="project" value="UniProtKB-KW"/>
</dbReference>
<dbReference type="GO" id="GO:0016887">
    <property type="term" value="F:ATP hydrolysis activity"/>
    <property type="evidence" value="ECO:0007669"/>
    <property type="project" value="InterPro"/>
</dbReference>
<dbReference type="SMART" id="SM00382">
    <property type="entry name" value="AAA"/>
    <property type="match status" value="1"/>
</dbReference>
<dbReference type="PROSITE" id="PS00211">
    <property type="entry name" value="ABC_TRANSPORTER_1"/>
    <property type="match status" value="1"/>
</dbReference>
<feature type="domain" description="ABC transporter" evidence="6">
    <location>
        <begin position="6"/>
        <end position="236"/>
    </location>
</feature>
<evidence type="ECO:0000313" key="8">
    <source>
        <dbReference type="Proteomes" id="UP000585665"/>
    </source>
</evidence>
<gene>
    <name evidence="7" type="ORF">HUK82_15355</name>
</gene>
<protein>
    <submittedName>
        <fullName evidence="7">ATP-binding cassette domain-containing protein</fullName>
    </submittedName>
</protein>
<keyword evidence="1" id="KW-0813">Transport</keyword>
<keyword evidence="3 7" id="KW-0067">ATP-binding</keyword>
<evidence type="ECO:0000256" key="4">
    <source>
        <dbReference type="ARBA" id="ARBA00022906"/>
    </source>
</evidence>
<keyword evidence="8" id="KW-1185">Reference proteome</keyword>
<keyword evidence="5" id="KW-0406">Ion transport</keyword>
<dbReference type="PANTHER" id="PTHR42734">
    <property type="entry name" value="METAL TRANSPORT SYSTEM ATP-BINDING PROTEIN TM_0124-RELATED"/>
    <property type="match status" value="1"/>
</dbReference>
<sequence>MTAPAFSLAGVTLRVGGRDILRNATFESRTGQFVALLGPNGAGKTTLLRALVGLVPTRTGQIRVLGASPRAARGRVGYMPQARALTVPSLSGADYLRAALHGARWGLTLRRDTHEIDRVLDLVSARDIAPRPIGTLSGGERQRLALAQALLGRPELLLLDEPLASLDPARVGDVVALTRDLRDALGLTVLFCAHDINPLIGTADAVLYVANATARLGPVEAVITTESLSALYGVPVEVVRARGHVFVMAGTVPAAGGECCAHG</sequence>
<evidence type="ECO:0000256" key="5">
    <source>
        <dbReference type="ARBA" id="ARBA00023065"/>
    </source>
</evidence>
<dbReference type="EMBL" id="JABXXR010000216">
    <property type="protein sequence ID" value="NVN41924.1"/>
    <property type="molecule type" value="Genomic_DNA"/>
</dbReference>
<evidence type="ECO:0000313" key="7">
    <source>
        <dbReference type="EMBL" id="NVN41924.1"/>
    </source>
</evidence>
<evidence type="ECO:0000256" key="3">
    <source>
        <dbReference type="ARBA" id="ARBA00022840"/>
    </source>
</evidence>
<dbReference type="AlphaFoldDB" id="A0A850PCR4"/>
<dbReference type="RefSeq" id="WP_176614775.1">
    <property type="nucleotide sequence ID" value="NZ_JABXXR010000216.1"/>
</dbReference>
<accession>A0A850PCR4</accession>
<name>A0A850PCR4_9PROT</name>
<dbReference type="Proteomes" id="UP000585665">
    <property type="component" value="Unassembled WGS sequence"/>
</dbReference>
<dbReference type="Pfam" id="PF00005">
    <property type="entry name" value="ABC_tran"/>
    <property type="match status" value="1"/>
</dbReference>
<dbReference type="InterPro" id="IPR017871">
    <property type="entry name" value="ABC_transporter-like_CS"/>
</dbReference>
<evidence type="ECO:0000256" key="2">
    <source>
        <dbReference type="ARBA" id="ARBA00022741"/>
    </source>
</evidence>
<dbReference type="InterPro" id="IPR050153">
    <property type="entry name" value="Metal_Ion_Import_ABC"/>
</dbReference>
<dbReference type="PROSITE" id="PS50893">
    <property type="entry name" value="ABC_TRANSPORTER_2"/>
    <property type="match status" value="1"/>
</dbReference>
<keyword evidence="4" id="KW-0862">Zinc</keyword>
<comment type="caution">
    <text evidence="7">The sequence shown here is derived from an EMBL/GenBank/DDBJ whole genome shotgun (WGS) entry which is preliminary data.</text>
</comment>
<dbReference type="InterPro" id="IPR027417">
    <property type="entry name" value="P-loop_NTPase"/>
</dbReference>
<keyword evidence="4" id="KW-0864">Zinc transport</keyword>
<dbReference type="SUPFAM" id="SSF52540">
    <property type="entry name" value="P-loop containing nucleoside triphosphate hydrolases"/>
    <property type="match status" value="1"/>
</dbReference>
<dbReference type="InterPro" id="IPR003593">
    <property type="entry name" value="AAA+_ATPase"/>
</dbReference>
<keyword evidence="2" id="KW-0547">Nucleotide-binding</keyword>
<reference evidence="7 8" key="1">
    <citation type="submission" date="2020-06" db="EMBL/GenBank/DDBJ databases">
        <title>Description of novel acetic acid bacteria.</title>
        <authorList>
            <person name="Sombolestani A."/>
        </authorList>
    </citation>
    <scope>NUCLEOTIDE SEQUENCE [LARGE SCALE GENOMIC DNA]</scope>
    <source>
        <strain evidence="7 8">LMG 27010</strain>
    </source>
</reference>
<dbReference type="Gene3D" id="3.40.50.300">
    <property type="entry name" value="P-loop containing nucleotide triphosphate hydrolases"/>
    <property type="match status" value="1"/>
</dbReference>
<evidence type="ECO:0000259" key="6">
    <source>
        <dbReference type="PROSITE" id="PS50893"/>
    </source>
</evidence>